<dbReference type="Gene3D" id="1.10.8.430">
    <property type="entry name" value="Helical domain of apoptotic protease-activating factors"/>
    <property type="match status" value="1"/>
</dbReference>
<name>A0ABV3GSI5_MICGL</name>
<dbReference type="InterPro" id="IPR042197">
    <property type="entry name" value="Apaf_helical"/>
</dbReference>
<sequence length="830" mass="91944">MRQRVNVTLIGTATAAATFAASATGLYLPDDDPSPTQLALAALASALTGGLAATQVYREARSKRESRQMAQLTRDEDESRASGGRSFPLPPDVKDFTGREDVIARLKGLLREGRRRKGTAVVISAIAGQGGVGKTTLAIHLAHTMREEFPDGYLYVNLRGVEDQVLDPAEVAAGFLRDLGVAGAAIPDDTAERIRMYRDRLHGRRMLILLDNAAEEAQVRPLLPGTSTCSVLITSRRDLRALESATTVRLDVLDEPQSLDLLRRIVGAARVDAEPDAARTLVRLCGHLPLAIRIIGARLAARSHTKLASFAARLSDEHRLLDEMRVGDLEVRSSFELSHQGLTEKRQRVFELLSLLQVPDFAAWVAGPLAGVSPREAEELVEGLVDRNLLETTGREGDGDARYRFHDLLRLFGREKLAKSTPQAAQKEALARLLDVYANYAVRADQGLSPSSANAEKADDGSAGEWSAEAVGLAGHLANNPAAWFTAEEASLVVLVAQAHDSELWRQTHALAEPLCDFFDRLSLWRPWTESYTLAVKAAQRSGDRRAEGYLRRGLGVAAWEQLDLDTADHHYAEALRIFHAIGQRRGIADVLFMAGNLQRHQGRYAEGEASLKSSLASFRELGLPLQESMNLHSLAYLRRDQLRLEEAETLYNTCLERFRAAGERYWEAHSLHGLGDVLMDLGRTEESAACFTACDEIYRDLDHVLGVAHTLHSQAQLAIVLGEYKDARRKLELCVPLFERYGFRLGSAQAVYHLGEMHRKRGKPRAARDRYRECLPDILKTRHPLSEARVLRSLSLVEHDLREQGEAERYNSEAEAIFRRIALPPRPLA</sequence>
<dbReference type="Pfam" id="PF00931">
    <property type="entry name" value="NB-ARC"/>
    <property type="match status" value="1"/>
</dbReference>
<feature type="domain" description="AAA+ ATPase" evidence="3">
    <location>
        <begin position="120"/>
        <end position="256"/>
    </location>
</feature>
<evidence type="ECO:0000256" key="1">
    <source>
        <dbReference type="SAM" id="MobiDB-lite"/>
    </source>
</evidence>
<dbReference type="InterPro" id="IPR011990">
    <property type="entry name" value="TPR-like_helical_dom_sf"/>
</dbReference>
<dbReference type="RefSeq" id="WP_358141403.1">
    <property type="nucleotide sequence ID" value="NZ_JBFALK010000032.1"/>
</dbReference>
<protein>
    <submittedName>
        <fullName evidence="4">Tetratricopeptide repeat protein</fullName>
    </submittedName>
</protein>
<dbReference type="SUPFAM" id="SSF52540">
    <property type="entry name" value="P-loop containing nucleoside triphosphate hydrolases"/>
    <property type="match status" value="1"/>
</dbReference>
<accession>A0ABV3GSI5</accession>
<keyword evidence="2" id="KW-0812">Transmembrane</keyword>
<dbReference type="Gene3D" id="1.25.40.10">
    <property type="entry name" value="Tetratricopeptide repeat domain"/>
    <property type="match status" value="3"/>
</dbReference>
<dbReference type="PANTHER" id="PTHR47691">
    <property type="entry name" value="REGULATOR-RELATED"/>
    <property type="match status" value="1"/>
</dbReference>
<feature type="transmembrane region" description="Helical" evidence="2">
    <location>
        <begin position="38"/>
        <end position="57"/>
    </location>
</feature>
<keyword evidence="5" id="KW-1185">Reference proteome</keyword>
<evidence type="ECO:0000313" key="4">
    <source>
        <dbReference type="EMBL" id="MEV0974597.1"/>
    </source>
</evidence>
<feature type="compositionally biased region" description="Basic and acidic residues" evidence="1">
    <location>
        <begin position="59"/>
        <end position="80"/>
    </location>
</feature>
<dbReference type="Proteomes" id="UP001551675">
    <property type="component" value="Unassembled WGS sequence"/>
</dbReference>
<evidence type="ECO:0000256" key="2">
    <source>
        <dbReference type="SAM" id="Phobius"/>
    </source>
</evidence>
<dbReference type="EMBL" id="JBFALK010000032">
    <property type="protein sequence ID" value="MEV0974597.1"/>
    <property type="molecule type" value="Genomic_DNA"/>
</dbReference>
<dbReference type="InterPro" id="IPR027417">
    <property type="entry name" value="P-loop_NTPase"/>
</dbReference>
<dbReference type="SUPFAM" id="SSF48452">
    <property type="entry name" value="TPR-like"/>
    <property type="match status" value="1"/>
</dbReference>
<dbReference type="SMART" id="SM00028">
    <property type="entry name" value="TPR"/>
    <property type="match status" value="5"/>
</dbReference>
<dbReference type="Pfam" id="PF13424">
    <property type="entry name" value="TPR_12"/>
    <property type="match status" value="1"/>
</dbReference>
<gene>
    <name evidence="4" type="ORF">AB0I59_38910</name>
</gene>
<dbReference type="InterPro" id="IPR002182">
    <property type="entry name" value="NB-ARC"/>
</dbReference>
<feature type="region of interest" description="Disordered" evidence="1">
    <location>
        <begin position="59"/>
        <end position="91"/>
    </location>
</feature>
<dbReference type="PRINTS" id="PR00364">
    <property type="entry name" value="DISEASERSIST"/>
</dbReference>
<keyword evidence="2" id="KW-0472">Membrane</keyword>
<evidence type="ECO:0000313" key="5">
    <source>
        <dbReference type="Proteomes" id="UP001551675"/>
    </source>
</evidence>
<evidence type="ECO:0000259" key="3">
    <source>
        <dbReference type="SMART" id="SM00382"/>
    </source>
</evidence>
<organism evidence="4 5">
    <name type="scientific">Microtetraspora glauca</name>
    <dbReference type="NCBI Taxonomy" id="1996"/>
    <lineage>
        <taxon>Bacteria</taxon>
        <taxon>Bacillati</taxon>
        <taxon>Actinomycetota</taxon>
        <taxon>Actinomycetes</taxon>
        <taxon>Streptosporangiales</taxon>
        <taxon>Streptosporangiaceae</taxon>
        <taxon>Microtetraspora</taxon>
    </lineage>
</organism>
<dbReference type="SMART" id="SM00382">
    <property type="entry name" value="AAA"/>
    <property type="match status" value="1"/>
</dbReference>
<dbReference type="PANTHER" id="PTHR47691:SF3">
    <property type="entry name" value="HTH-TYPE TRANSCRIPTIONAL REGULATOR RV0890C-RELATED"/>
    <property type="match status" value="1"/>
</dbReference>
<keyword evidence="2" id="KW-1133">Transmembrane helix</keyword>
<dbReference type="InterPro" id="IPR019734">
    <property type="entry name" value="TPR_rpt"/>
</dbReference>
<dbReference type="Gene3D" id="3.40.50.300">
    <property type="entry name" value="P-loop containing nucleotide triphosphate hydrolases"/>
    <property type="match status" value="1"/>
</dbReference>
<reference evidence="4 5" key="1">
    <citation type="submission" date="2024-06" db="EMBL/GenBank/DDBJ databases">
        <title>The Natural Products Discovery Center: Release of the First 8490 Sequenced Strains for Exploring Actinobacteria Biosynthetic Diversity.</title>
        <authorList>
            <person name="Kalkreuter E."/>
            <person name="Kautsar S.A."/>
            <person name="Yang D."/>
            <person name="Bader C.D."/>
            <person name="Teijaro C.N."/>
            <person name="Fluegel L."/>
            <person name="Davis C.M."/>
            <person name="Simpson J.R."/>
            <person name="Lauterbach L."/>
            <person name="Steele A.D."/>
            <person name="Gui C."/>
            <person name="Meng S."/>
            <person name="Li G."/>
            <person name="Viehrig K."/>
            <person name="Ye F."/>
            <person name="Su P."/>
            <person name="Kiefer A.F."/>
            <person name="Nichols A."/>
            <person name="Cepeda A.J."/>
            <person name="Yan W."/>
            <person name="Fan B."/>
            <person name="Jiang Y."/>
            <person name="Adhikari A."/>
            <person name="Zheng C.-J."/>
            <person name="Schuster L."/>
            <person name="Cowan T.M."/>
            <person name="Smanski M.J."/>
            <person name="Chevrette M.G."/>
            <person name="De Carvalho L.P.S."/>
            <person name="Shen B."/>
        </authorList>
    </citation>
    <scope>NUCLEOTIDE SEQUENCE [LARGE SCALE GENOMIC DNA]</scope>
    <source>
        <strain evidence="4 5">NPDC050100</strain>
    </source>
</reference>
<dbReference type="InterPro" id="IPR003593">
    <property type="entry name" value="AAA+_ATPase"/>
</dbReference>
<proteinExistence type="predicted"/>
<comment type="caution">
    <text evidence="4">The sequence shown here is derived from an EMBL/GenBank/DDBJ whole genome shotgun (WGS) entry which is preliminary data.</text>
</comment>